<reference evidence="4 5" key="1">
    <citation type="journal article" date="2011" name="J. Bacteriol.">
        <title>Genome sequence of the obligate intracellular animal pathogen Chlamydia pecorum E58.</title>
        <authorList>
            <person name="Mojica S."/>
            <person name="Huot Creasy H."/>
            <person name="Daugherty S."/>
            <person name="Read T.D."/>
            <person name="Kim T."/>
            <person name="Kaltenboeck B."/>
            <person name="Bavoil P."/>
            <person name="Myers G.S."/>
        </authorList>
    </citation>
    <scope>NUCLEOTIDE SEQUENCE [LARGE SCALE GENOMIC DNA]</scope>
    <source>
        <strain evidence="4 5">E58</strain>
    </source>
</reference>
<dbReference type="PROSITE" id="PS50801">
    <property type="entry name" value="STAS"/>
    <property type="match status" value="1"/>
</dbReference>
<evidence type="ECO:0000256" key="1">
    <source>
        <dbReference type="ARBA" id="ARBA00009013"/>
    </source>
</evidence>
<dbReference type="InterPro" id="IPR002645">
    <property type="entry name" value="STAS_dom"/>
</dbReference>
<dbReference type="PANTHER" id="PTHR33495:SF14">
    <property type="entry name" value="ANTI-SIGMA FACTOR ANTAGONIST"/>
    <property type="match status" value="1"/>
</dbReference>
<dbReference type="GO" id="GO:0043856">
    <property type="term" value="F:anti-sigma factor antagonist activity"/>
    <property type="evidence" value="ECO:0007669"/>
    <property type="project" value="InterPro"/>
</dbReference>
<dbReference type="Gene3D" id="3.30.750.24">
    <property type="entry name" value="STAS domain"/>
    <property type="match status" value="1"/>
</dbReference>
<dbReference type="NCBIfam" id="TIGR00377">
    <property type="entry name" value="ant_ant_sig"/>
    <property type="match status" value="1"/>
</dbReference>
<evidence type="ECO:0000313" key="4">
    <source>
        <dbReference type="EMBL" id="AEB41150.1"/>
    </source>
</evidence>
<dbReference type="EMBL" id="CP002608">
    <property type="protein sequence ID" value="AEB41150.1"/>
    <property type="molecule type" value="Genomic_DNA"/>
</dbReference>
<accession>A0AA34RCE3</accession>
<dbReference type="SUPFAM" id="SSF52091">
    <property type="entry name" value="SpoIIaa-like"/>
    <property type="match status" value="1"/>
</dbReference>
<keyword evidence="5" id="KW-1185">Reference proteome</keyword>
<feature type="domain" description="STAS" evidence="3">
    <location>
        <begin position="1"/>
        <end position="110"/>
    </location>
</feature>
<evidence type="ECO:0000259" key="3">
    <source>
        <dbReference type="PROSITE" id="PS50801"/>
    </source>
</evidence>
<dbReference type="InterPro" id="IPR036513">
    <property type="entry name" value="STAS_dom_sf"/>
</dbReference>
<dbReference type="InterPro" id="IPR003658">
    <property type="entry name" value="Anti-sigma_ant"/>
</dbReference>
<dbReference type="AlphaFoldDB" id="A0AA34RCE3"/>
<sequence length="110" mass="12390">MDITIREYGEIIVVSLQGALDAVAVPKVEEYLQQQISLGKHKIVINMQEMHYISSAGIRLVLSIFKFLQGLQGRLCICCMQDQVAEVLRMAGVDQLLSLCHSEQECFSKF</sequence>
<dbReference type="KEGG" id="cpm:G5S_0123"/>
<proteinExistence type="inferred from homology"/>
<name>A0AA34RCE3_CHLPE</name>
<evidence type="ECO:0000313" key="5">
    <source>
        <dbReference type="Proteomes" id="UP000008305"/>
    </source>
</evidence>
<evidence type="ECO:0000256" key="2">
    <source>
        <dbReference type="RuleBase" id="RU003749"/>
    </source>
</evidence>
<dbReference type="PANTHER" id="PTHR33495">
    <property type="entry name" value="ANTI-SIGMA FACTOR ANTAGONIST TM_1081-RELATED-RELATED"/>
    <property type="match status" value="1"/>
</dbReference>
<gene>
    <name evidence="4" type="ordered locus">G5S_0123</name>
</gene>
<dbReference type="Pfam" id="PF01740">
    <property type="entry name" value="STAS"/>
    <property type="match status" value="1"/>
</dbReference>
<dbReference type="RefSeq" id="WP_013712228.1">
    <property type="nucleotide sequence ID" value="NC_015408.1"/>
</dbReference>
<protein>
    <recommendedName>
        <fullName evidence="2">Anti-sigma factor antagonist</fullName>
    </recommendedName>
</protein>
<comment type="similarity">
    <text evidence="1 2">Belongs to the anti-sigma-factor antagonist family.</text>
</comment>
<dbReference type="Proteomes" id="UP000008305">
    <property type="component" value="Chromosome"/>
</dbReference>
<dbReference type="CDD" id="cd07043">
    <property type="entry name" value="STAS_anti-anti-sigma_factors"/>
    <property type="match status" value="1"/>
</dbReference>
<organism evidence="4 5">
    <name type="scientific">Chlamydia pecorum (strain ATCC VR-628 / DSM 29919 / E58)</name>
    <name type="common">Chlamydophila pecorum</name>
    <dbReference type="NCBI Taxonomy" id="331635"/>
    <lineage>
        <taxon>Bacteria</taxon>
        <taxon>Pseudomonadati</taxon>
        <taxon>Chlamydiota</taxon>
        <taxon>Chlamydiia</taxon>
        <taxon>Chlamydiales</taxon>
        <taxon>Chlamydiaceae</taxon>
        <taxon>Chlamydia/Chlamydophila group</taxon>
        <taxon>Chlamydia</taxon>
    </lineage>
</organism>
<dbReference type="GeneID" id="99718183"/>